<feature type="compositionally biased region" description="Polar residues" evidence="1">
    <location>
        <begin position="41"/>
        <end position="51"/>
    </location>
</feature>
<dbReference type="GO" id="GO:0005737">
    <property type="term" value="C:cytoplasm"/>
    <property type="evidence" value="ECO:0007669"/>
    <property type="project" value="TreeGrafter"/>
</dbReference>
<dbReference type="EMBL" id="BRZM01000030">
    <property type="protein sequence ID" value="GLD57749.1"/>
    <property type="molecule type" value="Genomic_DNA"/>
</dbReference>
<dbReference type="PANTHER" id="PTHR17537">
    <property type="entry name" value="TRANSDUCER OF ERBB2 TOB"/>
    <property type="match status" value="1"/>
</dbReference>
<protein>
    <submittedName>
        <fullName evidence="2">Protein Tob1-like protein</fullName>
    </submittedName>
</protein>
<accession>A0AAD3R561</accession>
<evidence type="ECO:0000313" key="3">
    <source>
        <dbReference type="Proteomes" id="UP001279410"/>
    </source>
</evidence>
<feature type="region of interest" description="Disordered" evidence="1">
    <location>
        <begin position="22"/>
        <end position="56"/>
    </location>
</feature>
<name>A0AAD3R561_LATJO</name>
<keyword evidence="3" id="KW-1185">Reference proteome</keyword>
<reference evidence="2" key="1">
    <citation type="submission" date="2022-08" db="EMBL/GenBank/DDBJ databases">
        <title>Genome sequencing of akame (Lates japonicus).</title>
        <authorList>
            <person name="Hashiguchi Y."/>
            <person name="Takahashi H."/>
        </authorList>
    </citation>
    <scope>NUCLEOTIDE SEQUENCE</scope>
    <source>
        <strain evidence="2">Kochi</strain>
    </source>
</reference>
<dbReference type="GO" id="GO:0005634">
    <property type="term" value="C:nucleus"/>
    <property type="evidence" value="ECO:0007669"/>
    <property type="project" value="TreeGrafter"/>
</dbReference>
<sequence>MPRSTQPLTFTTATFAATKFGSTKMKSSGRGSNGSGSSSSKVARQTSTNNLGLIVNTPAEGRKSHLTSMHSLVVASPGAARFLGGLLGLGPLQYNNAFDMFVLTEASTTSPLWMASTSSEQHVYSNQQFQPVMAN</sequence>
<dbReference type="InterPro" id="IPR015676">
    <property type="entry name" value="Tob1/2"/>
</dbReference>
<evidence type="ECO:0000256" key="1">
    <source>
        <dbReference type="SAM" id="MobiDB-lite"/>
    </source>
</evidence>
<dbReference type="PANTHER" id="PTHR17537:SF6">
    <property type="entry name" value="PROTEIN TOB1"/>
    <property type="match status" value="1"/>
</dbReference>
<organism evidence="2 3">
    <name type="scientific">Lates japonicus</name>
    <name type="common">Japanese lates</name>
    <dbReference type="NCBI Taxonomy" id="270547"/>
    <lineage>
        <taxon>Eukaryota</taxon>
        <taxon>Metazoa</taxon>
        <taxon>Chordata</taxon>
        <taxon>Craniata</taxon>
        <taxon>Vertebrata</taxon>
        <taxon>Euteleostomi</taxon>
        <taxon>Actinopterygii</taxon>
        <taxon>Neopterygii</taxon>
        <taxon>Teleostei</taxon>
        <taxon>Neoteleostei</taxon>
        <taxon>Acanthomorphata</taxon>
        <taxon>Carangaria</taxon>
        <taxon>Carangaria incertae sedis</taxon>
        <taxon>Centropomidae</taxon>
        <taxon>Lates</taxon>
    </lineage>
</organism>
<gene>
    <name evidence="2" type="ORF">AKAME5_000994500</name>
</gene>
<proteinExistence type="predicted"/>
<dbReference type="Proteomes" id="UP001279410">
    <property type="component" value="Unassembled WGS sequence"/>
</dbReference>
<dbReference type="GO" id="GO:0003714">
    <property type="term" value="F:transcription corepressor activity"/>
    <property type="evidence" value="ECO:0007669"/>
    <property type="project" value="TreeGrafter"/>
</dbReference>
<comment type="caution">
    <text evidence="2">The sequence shown here is derived from an EMBL/GenBank/DDBJ whole genome shotgun (WGS) entry which is preliminary data.</text>
</comment>
<evidence type="ECO:0000313" key="2">
    <source>
        <dbReference type="EMBL" id="GLD57749.1"/>
    </source>
</evidence>
<dbReference type="AlphaFoldDB" id="A0AAD3R561"/>